<comment type="caution">
    <text evidence="1">The sequence shown here is derived from an EMBL/GenBank/DDBJ whole genome shotgun (WGS) entry which is preliminary data.</text>
</comment>
<protein>
    <recommendedName>
        <fullName evidence="3">Lipoprotein</fullName>
    </recommendedName>
</protein>
<sequence>MLRMGLFLAAITLSGCVSFTDAERLLAKDWRYATDSHGSRAIFDGRLVKDGQIDMVFSRVPRLDKANNSWVELIYDIPQRSLEGYESVTVTYQSDRVLIIKLSQRDYGGQGDKSYAHYQVTLPEVDKKTTHTVMLSDFSRPAWTPPWSIDKGAIKAHINALYFVPSLTDKHGGQAQLSISALTLNRK</sequence>
<dbReference type="Proteomes" id="UP000615755">
    <property type="component" value="Unassembled WGS sequence"/>
</dbReference>
<dbReference type="PROSITE" id="PS51257">
    <property type="entry name" value="PROKAR_LIPOPROTEIN"/>
    <property type="match status" value="1"/>
</dbReference>
<reference evidence="1 2" key="1">
    <citation type="submission" date="2015-03" db="EMBL/GenBank/DDBJ databases">
        <title>Genome sequence of Pseudoalteromonas aurantia.</title>
        <authorList>
            <person name="Xie B.-B."/>
            <person name="Rong J.-C."/>
            <person name="Qin Q.-L."/>
            <person name="Zhang Y.-Z."/>
        </authorList>
    </citation>
    <scope>NUCLEOTIDE SEQUENCE [LARGE SCALE GENOMIC DNA]</scope>
    <source>
        <strain evidence="1 2">208</strain>
    </source>
</reference>
<gene>
    <name evidence="1" type="ORF">PAUR_a0291</name>
</gene>
<dbReference type="RefSeq" id="WP_192506471.1">
    <property type="nucleotide sequence ID" value="NZ_AQGV01000011.1"/>
</dbReference>
<organism evidence="1 2">
    <name type="scientific">Pseudoalteromonas aurantia 208</name>
    <dbReference type="NCBI Taxonomy" id="1314867"/>
    <lineage>
        <taxon>Bacteria</taxon>
        <taxon>Pseudomonadati</taxon>
        <taxon>Pseudomonadota</taxon>
        <taxon>Gammaproteobacteria</taxon>
        <taxon>Alteromonadales</taxon>
        <taxon>Pseudoalteromonadaceae</taxon>
        <taxon>Pseudoalteromonas</taxon>
    </lineage>
</organism>
<proteinExistence type="predicted"/>
<keyword evidence="2" id="KW-1185">Reference proteome</keyword>
<accession>A0ABR9E7M8</accession>
<name>A0ABR9E7M8_9GAMM</name>
<evidence type="ECO:0000313" key="2">
    <source>
        <dbReference type="Proteomes" id="UP000615755"/>
    </source>
</evidence>
<dbReference type="EMBL" id="AQGV01000011">
    <property type="protein sequence ID" value="MBE0367002.1"/>
    <property type="molecule type" value="Genomic_DNA"/>
</dbReference>
<evidence type="ECO:0000313" key="1">
    <source>
        <dbReference type="EMBL" id="MBE0367002.1"/>
    </source>
</evidence>
<evidence type="ECO:0008006" key="3">
    <source>
        <dbReference type="Google" id="ProtNLM"/>
    </source>
</evidence>